<dbReference type="InterPro" id="IPR044304">
    <property type="entry name" value="NUBPL-like"/>
</dbReference>
<protein>
    <submittedName>
        <fullName evidence="3">Antiporter inner membrane protein</fullName>
    </submittedName>
</protein>
<evidence type="ECO:0000256" key="1">
    <source>
        <dbReference type="ARBA" id="ARBA00022741"/>
    </source>
</evidence>
<dbReference type="AlphaFoldDB" id="A0A4Y7R8B8"/>
<dbReference type="GO" id="GO:0005524">
    <property type="term" value="F:ATP binding"/>
    <property type="evidence" value="ECO:0007669"/>
    <property type="project" value="UniProtKB-KW"/>
</dbReference>
<keyword evidence="4" id="KW-1185">Reference proteome</keyword>
<dbReference type="RefSeq" id="WP_190240327.1">
    <property type="nucleotide sequence ID" value="NZ_QFGA01000002.1"/>
</dbReference>
<dbReference type="GO" id="GO:0016226">
    <property type="term" value="P:iron-sulfur cluster assembly"/>
    <property type="evidence" value="ECO:0007669"/>
    <property type="project" value="InterPro"/>
</dbReference>
<sequence>MDPRLNIINKRLGNINRIIAVSGGKGGIGKSQTAAALALYLASQNYRVGLLDLDFCGPSSHVILGIEGVSPEEDMGIIPPLVNGIRFMSITFFSGGQPSPLRGGEISNAIIEILAITRWESLDFLIVDMPPGTGDPTLDVIRLMERVEFLLVTTPSRVAREVMKKELSVLRELRIPVIGVLENMKIKKDSPAGEALAGLKVPFLGSIDFDEDLEEALGDTDKLLHTNFIKQLGQILSNSKII</sequence>
<gene>
    <name evidence="3" type="ORF">Psch_02256</name>
</gene>
<dbReference type="SUPFAM" id="SSF52540">
    <property type="entry name" value="P-loop containing nucleoside triphosphate hydrolases"/>
    <property type="match status" value="1"/>
</dbReference>
<evidence type="ECO:0000313" key="4">
    <source>
        <dbReference type="Proteomes" id="UP000298324"/>
    </source>
</evidence>
<dbReference type="PANTHER" id="PTHR42961:SF2">
    <property type="entry name" value="IRON-SULFUR PROTEIN NUBPL"/>
    <property type="match status" value="1"/>
</dbReference>
<comment type="caution">
    <text evidence="3">The sequence shown here is derived from an EMBL/GenBank/DDBJ whole genome shotgun (WGS) entry which is preliminary data.</text>
</comment>
<accession>A0A4Y7R8B8</accession>
<dbReference type="Proteomes" id="UP000298324">
    <property type="component" value="Unassembled WGS sequence"/>
</dbReference>
<dbReference type="InterPro" id="IPR033756">
    <property type="entry name" value="YlxH/NBP35"/>
</dbReference>
<keyword evidence="1" id="KW-0547">Nucleotide-binding</keyword>
<dbReference type="Pfam" id="PF10609">
    <property type="entry name" value="ParA"/>
    <property type="match status" value="1"/>
</dbReference>
<dbReference type="EMBL" id="QFGA01000002">
    <property type="protein sequence ID" value="TEB05215.1"/>
    <property type="molecule type" value="Genomic_DNA"/>
</dbReference>
<keyword evidence="2" id="KW-0067">ATP-binding</keyword>
<dbReference type="PROSITE" id="PS01215">
    <property type="entry name" value="MRP"/>
    <property type="match status" value="1"/>
</dbReference>
<organism evidence="3 4">
    <name type="scientific">Pelotomaculum schinkii</name>
    <dbReference type="NCBI Taxonomy" id="78350"/>
    <lineage>
        <taxon>Bacteria</taxon>
        <taxon>Bacillati</taxon>
        <taxon>Bacillota</taxon>
        <taxon>Clostridia</taxon>
        <taxon>Eubacteriales</taxon>
        <taxon>Desulfotomaculaceae</taxon>
        <taxon>Pelotomaculum</taxon>
    </lineage>
</organism>
<dbReference type="InterPro" id="IPR000808">
    <property type="entry name" value="Mrp-like_CS"/>
</dbReference>
<evidence type="ECO:0000256" key="2">
    <source>
        <dbReference type="ARBA" id="ARBA00022840"/>
    </source>
</evidence>
<dbReference type="GO" id="GO:0051539">
    <property type="term" value="F:4 iron, 4 sulfur cluster binding"/>
    <property type="evidence" value="ECO:0007669"/>
    <property type="project" value="TreeGrafter"/>
</dbReference>
<proteinExistence type="predicted"/>
<name>A0A4Y7R8B8_9FIRM</name>
<dbReference type="Gene3D" id="3.40.50.300">
    <property type="entry name" value="P-loop containing nucleotide triphosphate hydrolases"/>
    <property type="match status" value="1"/>
</dbReference>
<dbReference type="InterPro" id="IPR027417">
    <property type="entry name" value="P-loop_NTPase"/>
</dbReference>
<reference evidence="3 4" key="1">
    <citation type="journal article" date="2018" name="Environ. Microbiol.">
        <title>Novel energy conservation strategies and behaviour of Pelotomaculum schinkii driving syntrophic propionate catabolism.</title>
        <authorList>
            <person name="Hidalgo-Ahumada C.A.P."/>
            <person name="Nobu M.K."/>
            <person name="Narihiro T."/>
            <person name="Tamaki H."/>
            <person name="Liu W.T."/>
            <person name="Kamagata Y."/>
            <person name="Stams A.J.M."/>
            <person name="Imachi H."/>
            <person name="Sousa D.Z."/>
        </authorList>
    </citation>
    <scope>NUCLEOTIDE SEQUENCE [LARGE SCALE GENOMIC DNA]</scope>
    <source>
        <strain evidence="3 4">HH</strain>
    </source>
</reference>
<dbReference type="PANTHER" id="PTHR42961">
    <property type="entry name" value="IRON-SULFUR PROTEIN NUBPL"/>
    <property type="match status" value="1"/>
</dbReference>
<evidence type="ECO:0000313" key="3">
    <source>
        <dbReference type="EMBL" id="TEB05215.1"/>
    </source>
</evidence>